<evidence type="ECO:0000256" key="8">
    <source>
        <dbReference type="ARBA" id="ARBA00023125"/>
    </source>
</evidence>
<evidence type="ECO:0008006" key="16">
    <source>
        <dbReference type="Google" id="ProtNLM"/>
    </source>
</evidence>
<comment type="similarity">
    <text evidence="2">Belongs to the krueppel C2H2-type zinc-finger protein family.</text>
</comment>
<dbReference type="SMART" id="SM00349">
    <property type="entry name" value="KRAB"/>
    <property type="match status" value="1"/>
</dbReference>
<evidence type="ECO:0000256" key="5">
    <source>
        <dbReference type="ARBA" id="ARBA00022771"/>
    </source>
</evidence>
<dbReference type="FunFam" id="3.30.160.60:FF:004935">
    <property type="match status" value="1"/>
</dbReference>
<keyword evidence="8" id="KW-0238">DNA-binding</keyword>
<keyword evidence="6" id="KW-0862">Zinc</keyword>
<reference evidence="14" key="2">
    <citation type="submission" date="2025-08" db="UniProtKB">
        <authorList>
            <consortium name="Ensembl"/>
        </authorList>
    </citation>
    <scope>IDENTIFICATION</scope>
</reference>
<evidence type="ECO:0000259" key="12">
    <source>
        <dbReference type="PROSITE" id="PS50157"/>
    </source>
</evidence>
<feature type="domain" description="C2H2-type" evidence="12">
    <location>
        <begin position="453"/>
        <end position="480"/>
    </location>
</feature>
<keyword evidence="9" id="KW-0804">Transcription</keyword>
<feature type="domain" description="C2H2-type" evidence="12">
    <location>
        <begin position="397"/>
        <end position="424"/>
    </location>
</feature>
<dbReference type="SUPFAM" id="SSF109640">
    <property type="entry name" value="KRAB domain (Kruppel-associated box)"/>
    <property type="match status" value="1"/>
</dbReference>
<keyword evidence="4" id="KW-0677">Repeat</keyword>
<dbReference type="CDD" id="cd07765">
    <property type="entry name" value="KRAB_A-box"/>
    <property type="match status" value="1"/>
</dbReference>
<dbReference type="EMBL" id="AAQR03008228">
    <property type="status" value="NOT_ANNOTATED_CDS"/>
    <property type="molecule type" value="Genomic_DNA"/>
</dbReference>
<comment type="subcellular location">
    <subcellularLocation>
        <location evidence="1">Nucleus</location>
    </subcellularLocation>
</comment>
<dbReference type="InterPro" id="IPR036051">
    <property type="entry name" value="KRAB_dom_sf"/>
</dbReference>
<evidence type="ECO:0000256" key="6">
    <source>
        <dbReference type="ARBA" id="ARBA00022833"/>
    </source>
</evidence>
<protein>
    <recommendedName>
        <fullName evidence="16">Zinc finger protein 300</fullName>
    </recommendedName>
</protein>
<dbReference type="eggNOG" id="KOG1721">
    <property type="taxonomic scope" value="Eukaryota"/>
</dbReference>
<reference evidence="15" key="1">
    <citation type="submission" date="2011-03" db="EMBL/GenBank/DDBJ databases">
        <title>Version 3 of the genome sequence of Otolemur garnettii (Bushbaby).</title>
        <authorList>
            <consortium name="The Broad Institute Genome Sequencing Platform"/>
            <person name="Di Palma F."/>
            <person name="Johnson J."/>
            <person name="Lander E.S."/>
            <person name="Lindblad-Toh K."/>
            <person name="Jaffe D.B."/>
            <person name="Gnerre S."/>
            <person name="MacCallum I."/>
            <person name="Przybylski D."/>
            <person name="Ribeiro F.J."/>
            <person name="Burton J.N."/>
            <person name="Walker B.J."/>
            <person name="Sharpe T."/>
            <person name="Hall G."/>
        </authorList>
    </citation>
    <scope>NUCLEOTIDE SEQUENCE [LARGE SCALE GENOMIC DNA]</scope>
</reference>
<proteinExistence type="inferred from homology"/>
<dbReference type="GO" id="GO:0000978">
    <property type="term" value="F:RNA polymerase II cis-regulatory region sequence-specific DNA binding"/>
    <property type="evidence" value="ECO:0007669"/>
    <property type="project" value="TreeGrafter"/>
</dbReference>
<dbReference type="HOGENOM" id="CLU_002678_57_1_1"/>
<dbReference type="FunFam" id="3.30.160.60:FF:000012">
    <property type="entry name" value="RB-associated KRAB zinc finger protein-like"/>
    <property type="match status" value="1"/>
</dbReference>
<dbReference type="Pfam" id="PF00096">
    <property type="entry name" value="zf-C2H2"/>
    <property type="match status" value="8"/>
</dbReference>
<dbReference type="FunFam" id="3.30.160.60:FF:002402">
    <property type="entry name" value="Zinc finger protein 347"/>
    <property type="match status" value="1"/>
</dbReference>
<dbReference type="PROSITE" id="PS50157">
    <property type="entry name" value="ZINC_FINGER_C2H2_2"/>
    <property type="match status" value="8"/>
</dbReference>
<dbReference type="FunFam" id="3.30.160.60:FF:001498">
    <property type="entry name" value="Zinc finger protein 404"/>
    <property type="match status" value="1"/>
</dbReference>
<organism evidence="14 15">
    <name type="scientific">Otolemur garnettii</name>
    <name type="common">Small-eared galago</name>
    <name type="synonym">Garnett's greater bushbaby</name>
    <dbReference type="NCBI Taxonomy" id="30611"/>
    <lineage>
        <taxon>Eukaryota</taxon>
        <taxon>Metazoa</taxon>
        <taxon>Chordata</taxon>
        <taxon>Craniata</taxon>
        <taxon>Vertebrata</taxon>
        <taxon>Euteleostomi</taxon>
        <taxon>Mammalia</taxon>
        <taxon>Eutheria</taxon>
        <taxon>Euarchontoglires</taxon>
        <taxon>Primates</taxon>
        <taxon>Strepsirrhini</taxon>
        <taxon>Lorisiformes</taxon>
        <taxon>Galagidae</taxon>
        <taxon>Otolemur</taxon>
    </lineage>
</organism>
<dbReference type="PROSITE" id="PS00028">
    <property type="entry name" value="ZINC_FINGER_C2H2_1"/>
    <property type="match status" value="8"/>
</dbReference>
<evidence type="ECO:0000313" key="15">
    <source>
        <dbReference type="Proteomes" id="UP000005225"/>
    </source>
</evidence>
<dbReference type="InParanoid" id="H0XH61"/>
<dbReference type="GO" id="GO:0000981">
    <property type="term" value="F:DNA-binding transcription factor activity, RNA polymerase II-specific"/>
    <property type="evidence" value="ECO:0007669"/>
    <property type="project" value="TreeGrafter"/>
</dbReference>
<dbReference type="InterPro" id="IPR001909">
    <property type="entry name" value="KRAB"/>
</dbReference>
<keyword evidence="3" id="KW-0479">Metal-binding</keyword>
<dbReference type="Proteomes" id="UP000005225">
    <property type="component" value="Unassembled WGS sequence"/>
</dbReference>
<accession>H0XH61</accession>
<evidence type="ECO:0000259" key="13">
    <source>
        <dbReference type="PROSITE" id="PS50805"/>
    </source>
</evidence>
<feature type="domain" description="C2H2-type" evidence="12">
    <location>
        <begin position="369"/>
        <end position="396"/>
    </location>
</feature>
<sequence length="536" mass="61654">NMLLQGPVSFKDVAVHFTREEWQCLDAPQRELYREVMLENYINLISVGCQTTKPAIIHKLEQGEEPWIKEKETSRRSNPGELGSMDGSEFILAQHLWFKYEYLGEAVRSDNIFFILSKIPHVDMNTTVRHQDSKVLKPYQVVGTVLPMLNCQTSYSTSYRHTHPSTDCVSSKQRFKKGDSHVAPFYYSSELFQYSPKFAKSYISRYICGYPPNNNDGCIKVGQVHVHVEGHQKCPETHSRHTNVIDQGMVTKKKGHKRNALENTFHPSTDCVSSKQRFKKGDSPGKNSKYLLSGNEKCAKKNGCSNGKCTKKNGCKKCGKAFFQKSDLIVHNRIHTGEKPFVCTECGKAFSKNSNLIIHLRVHTQEKPYECIECRKAFSHKSHLIEHQRIHTGEKPYECNECGKAFFQKSHLNVHQRTHTGEKPYACDECGRAFRVRSHLFVHRRIHTGEKPYVCTKCERAFSEVSCLIRHQKIHTGEKPYECSECKKAFSEKSDLIIHHRTHTGEKPYECNYCGKTFRHSSGLCRHKRIHKGKVP</sequence>
<evidence type="ECO:0000256" key="10">
    <source>
        <dbReference type="ARBA" id="ARBA00023242"/>
    </source>
</evidence>
<dbReference type="InterPro" id="IPR013087">
    <property type="entry name" value="Znf_C2H2_type"/>
</dbReference>
<dbReference type="FunFam" id="3.30.160.60:FF:000029">
    <property type="entry name" value="GLI family zinc finger 4"/>
    <property type="match status" value="1"/>
</dbReference>
<dbReference type="GO" id="GO:0005634">
    <property type="term" value="C:nucleus"/>
    <property type="evidence" value="ECO:0007669"/>
    <property type="project" value="UniProtKB-SubCell"/>
</dbReference>
<dbReference type="GeneTree" id="ENSGT00940000162921"/>
<dbReference type="PANTHER" id="PTHR23235">
    <property type="entry name" value="KRUEPPEL-LIKE TRANSCRIPTION FACTOR"/>
    <property type="match status" value="1"/>
</dbReference>
<dbReference type="FunFam" id="3.30.160.60:FF:000352">
    <property type="entry name" value="zinc finger protein 3 homolog"/>
    <property type="match status" value="1"/>
</dbReference>
<feature type="domain" description="C2H2-type" evidence="12">
    <location>
        <begin position="313"/>
        <end position="340"/>
    </location>
</feature>
<evidence type="ECO:0000256" key="3">
    <source>
        <dbReference type="ARBA" id="ARBA00022723"/>
    </source>
</evidence>
<evidence type="ECO:0000256" key="4">
    <source>
        <dbReference type="ARBA" id="ARBA00022737"/>
    </source>
</evidence>
<feature type="domain" description="C2H2-type" evidence="12">
    <location>
        <begin position="425"/>
        <end position="452"/>
    </location>
</feature>
<dbReference type="PROSITE" id="PS50805">
    <property type="entry name" value="KRAB"/>
    <property type="match status" value="1"/>
</dbReference>
<dbReference type="GO" id="GO:0008270">
    <property type="term" value="F:zinc ion binding"/>
    <property type="evidence" value="ECO:0007669"/>
    <property type="project" value="UniProtKB-KW"/>
</dbReference>
<keyword evidence="15" id="KW-1185">Reference proteome</keyword>
<keyword evidence="7" id="KW-0805">Transcription regulation</keyword>
<dbReference type="Ensembl" id="ENSOGAT00000032271.1">
    <property type="protein sequence ID" value="ENSOGAP00000015451.1"/>
    <property type="gene ID" value="ENSOGAG00000033243.1"/>
</dbReference>
<evidence type="ECO:0000256" key="9">
    <source>
        <dbReference type="ARBA" id="ARBA00023163"/>
    </source>
</evidence>
<dbReference type="SUPFAM" id="SSF57667">
    <property type="entry name" value="beta-beta-alpha zinc fingers"/>
    <property type="match status" value="4"/>
</dbReference>
<dbReference type="SMART" id="SM00355">
    <property type="entry name" value="ZnF_C2H2"/>
    <property type="match status" value="8"/>
</dbReference>
<dbReference type="PANTHER" id="PTHR23235:SF178">
    <property type="entry name" value="C2H2-TYPE DOMAIN-CONTAINING PROTEIN-RELATED"/>
    <property type="match status" value="1"/>
</dbReference>
<feature type="domain" description="C2H2-type" evidence="12">
    <location>
        <begin position="481"/>
        <end position="508"/>
    </location>
</feature>
<evidence type="ECO:0000313" key="14">
    <source>
        <dbReference type="Ensembl" id="ENSOGAP00000015451.1"/>
    </source>
</evidence>
<dbReference type="FunFam" id="3.30.160.60:FF:000295">
    <property type="entry name" value="zinc finger protein 19"/>
    <property type="match status" value="1"/>
</dbReference>
<dbReference type="Pfam" id="PF01352">
    <property type="entry name" value="KRAB"/>
    <property type="match status" value="1"/>
</dbReference>
<keyword evidence="10" id="KW-0539">Nucleus</keyword>
<feature type="domain" description="C2H2-type" evidence="12">
    <location>
        <begin position="509"/>
        <end position="536"/>
    </location>
</feature>
<dbReference type="STRING" id="30611.ENSOGAP00000015451"/>
<evidence type="ECO:0000256" key="7">
    <source>
        <dbReference type="ARBA" id="ARBA00023015"/>
    </source>
</evidence>
<reference evidence="14" key="3">
    <citation type="submission" date="2025-09" db="UniProtKB">
        <authorList>
            <consortium name="Ensembl"/>
        </authorList>
    </citation>
    <scope>IDENTIFICATION</scope>
</reference>
<evidence type="ECO:0000256" key="2">
    <source>
        <dbReference type="ARBA" id="ARBA00006991"/>
    </source>
</evidence>
<feature type="domain" description="C2H2-type" evidence="12">
    <location>
        <begin position="341"/>
        <end position="368"/>
    </location>
</feature>
<dbReference type="Gene3D" id="6.10.140.140">
    <property type="match status" value="1"/>
</dbReference>
<keyword evidence="5 11" id="KW-0863">Zinc-finger</keyword>
<dbReference type="FunFam" id="3.30.160.60:FF:002090">
    <property type="entry name" value="Zinc finger protein 473"/>
    <property type="match status" value="1"/>
</dbReference>
<dbReference type="FunFam" id="3.30.160.60:FF:000688">
    <property type="entry name" value="zinc finger protein 197 isoform X1"/>
    <property type="match status" value="1"/>
</dbReference>
<dbReference type="AlphaFoldDB" id="H0XH61"/>
<dbReference type="EMBL" id="AAQR03008229">
    <property type="status" value="NOT_ANNOTATED_CDS"/>
    <property type="molecule type" value="Genomic_DNA"/>
</dbReference>
<evidence type="ECO:0000256" key="11">
    <source>
        <dbReference type="PROSITE-ProRule" id="PRU00042"/>
    </source>
</evidence>
<name>H0XH61_OTOGA</name>
<dbReference type="Gene3D" id="3.30.160.60">
    <property type="entry name" value="Classic Zinc Finger"/>
    <property type="match status" value="8"/>
</dbReference>
<evidence type="ECO:0000256" key="1">
    <source>
        <dbReference type="ARBA" id="ARBA00004123"/>
    </source>
</evidence>
<dbReference type="InterPro" id="IPR036236">
    <property type="entry name" value="Znf_C2H2_sf"/>
</dbReference>
<feature type="domain" description="KRAB" evidence="13">
    <location>
        <begin position="8"/>
        <end position="79"/>
    </location>
</feature>